<protein>
    <submittedName>
        <fullName evidence="2">Uncharacterized protein</fullName>
    </submittedName>
</protein>
<sequence>MCILNIYTFTLHDVFNINFPYNVLLLLNFCLKICFSSCRLQRILMTQADKFTAEEVGT</sequence>
<dbReference type="EMBL" id="GBXM01019025">
    <property type="protein sequence ID" value="JAH89552.1"/>
    <property type="molecule type" value="Transcribed_RNA"/>
</dbReference>
<dbReference type="AlphaFoldDB" id="A0A0E9WGR1"/>
<keyword evidence="1" id="KW-0472">Membrane</keyword>
<name>A0A0E9WGR1_ANGAN</name>
<reference evidence="2" key="2">
    <citation type="journal article" date="2015" name="Fish Shellfish Immunol.">
        <title>Early steps in the European eel (Anguilla anguilla)-Vibrio vulnificus interaction in the gills: Role of the RtxA13 toxin.</title>
        <authorList>
            <person name="Callol A."/>
            <person name="Pajuelo D."/>
            <person name="Ebbesson L."/>
            <person name="Teles M."/>
            <person name="MacKenzie S."/>
            <person name="Amaro C."/>
        </authorList>
    </citation>
    <scope>NUCLEOTIDE SEQUENCE</scope>
</reference>
<evidence type="ECO:0000313" key="2">
    <source>
        <dbReference type="EMBL" id="JAH89552.1"/>
    </source>
</evidence>
<keyword evidence="1" id="KW-0812">Transmembrane</keyword>
<organism evidence="2">
    <name type="scientific">Anguilla anguilla</name>
    <name type="common">European freshwater eel</name>
    <name type="synonym">Muraena anguilla</name>
    <dbReference type="NCBI Taxonomy" id="7936"/>
    <lineage>
        <taxon>Eukaryota</taxon>
        <taxon>Metazoa</taxon>
        <taxon>Chordata</taxon>
        <taxon>Craniata</taxon>
        <taxon>Vertebrata</taxon>
        <taxon>Euteleostomi</taxon>
        <taxon>Actinopterygii</taxon>
        <taxon>Neopterygii</taxon>
        <taxon>Teleostei</taxon>
        <taxon>Anguilliformes</taxon>
        <taxon>Anguillidae</taxon>
        <taxon>Anguilla</taxon>
    </lineage>
</organism>
<proteinExistence type="predicted"/>
<reference evidence="2" key="1">
    <citation type="submission" date="2014-11" db="EMBL/GenBank/DDBJ databases">
        <authorList>
            <person name="Amaro Gonzalez C."/>
        </authorList>
    </citation>
    <scope>NUCLEOTIDE SEQUENCE</scope>
</reference>
<feature type="transmembrane region" description="Helical" evidence="1">
    <location>
        <begin position="19"/>
        <end position="35"/>
    </location>
</feature>
<accession>A0A0E9WGR1</accession>
<keyword evidence="1" id="KW-1133">Transmembrane helix</keyword>
<evidence type="ECO:0000256" key="1">
    <source>
        <dbReference type="SAM" id="Phobius"/>
    </source>
</evidence>